<evidence type="ECO:0000313" key="1">
    <source>
        <dbReference type="EMBL" id="HIK00207.1"/>
    </source>
</evidence>
<proteinExistence type="predicted"/>
<dbReference type="PANTHER" id="PTHR41930:SF1">
    <property type="entry name" value="DEPHOSPHO-COA KINASE"/>
    <property type="match status" value="1"/>
</dbReference>
<reference evidence="1 2" key="1">
    <citation type="journal article" name="Nat. Commun.">
        <title>Undinarchaeota illuminate DPANN phylogeny and the impact of gene transfer on archaeal evolution.</title>
        <authorList>
            <person name="Dombrowski N."/>
            <person name="Williams T.A."/>
            <person name="Sun J."/>
            <person name="Woodcroft B.J."/>
            <person name="Lee J.H."/>
            <person name="Minh B.Q."/>
            <person name="Rinke C."/>
            <person name="Spang A."/>
        </authorList>
    </citation>
    <scope>NUCLEOTIDE SEQUENCE [LARGE SCALE GENOMIC DNA]</scope>
    <source>
        <strain evidence="1">MAG_bin1129</strain>
    </source>
</reference>
<dbReference type="SUPFAM" id="SSF52540">
    <property type="entry name" value="P-loop containing nucleoside triphosphate hydrolases"/>
    <property type="match status" value="1"/>
</dbReference>
<name>A0A832V3A7_9ARCH</name>
<dbReference type="AlphaFoldDB" id="A0A832V3A7"/>
<dbReference type="Proteomes" id="UP000646946">
    <property type="component" value="Unassembled WGS sequence"/>
</dbReference>
<sequence length="186" mass="20955">MKIVAFVGMPGSGKTVAADVARKLKFPVMRLGDLTDEELKARGLERNEINERIVREALRAQYGMDVYAKKAAEKIEPVNFGKNLVVLDGVKSFEEYLFLKSKFGKGFVAVCIIVSPETRHSRLMKRKIRPLKKQDCVSRDRSELENLNEGATIAMSDVFISNEGLTKNEFQTKIDGLLKKSSREKT</sequence>
<organism evidence="1 2">
    <name type="scientific">Candidatus Naiadarchaeum limnaeum</name>
    <dbReference type="NCBI Taxonomy" id="2756139"/>
    <lineage>
        <taxon>Archaea</taxon>
        <taxon>Candidatus Undinarchaeota</taxon>
        <taxon>Candidatus Undinarchaeia</taxon>
        <taxon>Candidatus Naiadarchaeales</taxon>
        <taxon>Candidatus Naiadarchaeaceae</taxon>
        <taxon>Candidatus Naiadarchaeum</taxon>
    </lineage>
</organism>
<dbReference type="EMBL" id="DVAB01000016">
    <property type="protein sequence ID" value="HIK00207.1"/>
    <property type="molecule type" value="Genomic_DNA"/>
</dbReference>
<protein>
    <submittedName>
        <fullName evidence="1">AAA family ATPase</fullName>
    </submittedName>
</protein>
<dbReference type="Pfam" id="PF13207">
    <property type="entry name" value="AAA_17"/>
    <property type="match status" value="1"/>
</dbReference>
<evidence type="ECO:0000313" key="2">
    <source>
        <dbReference type="Proteomes" id="UP000646946"/>
    </source>
</evidence>
<keyword evidence="2" id="KW-1185">Reference proteome</keyword>
<comment type="caution">
    <text evidence="1">The sequence shown here is derived from an EMBL/GenBank/DDBJ whole genome shotgun (WGS) entry which is preliminary data.</text>
</comment>
<dbReference type="Gene3D" id="3.40.50.300">
    <property type="entry name" value="P-loop containing nucleotide triphosphate hydrolases"/>
    <property type="match status" value="1"/>
</dbReference>
<gene>
    <name evidence="1" type="ORF">H1016_01570</name>
</gene>
<dbReference type="PANTHER" id="PTHR41930">
    <property type="entry name" value="UPF0200 PROTEIN MJ1399"/>
    <property type="match status" value="1"/>
</dbReference>
<dbReference type="InterPro" id="IPR027417">
    <property type="entry name" value="P-loop_NTPase"/>
</dbReference>
<accession>A0A832V3A7</accession>